<organism evidence="6 7">
    <name type="scientific">Streptomyces carminius</name>
    <dbReference type="NCBI Taxonomy" id="2665496"/>
    <lineage>
        <taxon>Bacteria</taxon>
        <taxon>Bacillati</taxon>
        <taxon>Actinomycetota</taxon>
        <taxon>Actinomycetes</taxon>
        <taxon>Kitasatosporales</taxon>
        <taxon>Streptomycetaceae</taxon>
        <taxon>Streptomyces</taxon>
    </lineage>
</organism>
<dbReference type="EMBL" id="PGGW01000050">
    <property type="protein sequence ID" value="PJE96978.1"/>
    <property type="molecule type" value="Genomic_DNA"/>
</dbReference>
<dbReference type="InterPro" id="IPR003593">
    <property type="entry name" value="AAA+_ATPase"/>
</dbReference>
<evidence type="ECO:0000259" key="4">
    <source>
        <dbReference type="PROSITE" id="PS50901"/>
    </source>
</evidence>
<sequence length="1687" mass="187001">MTDSSIRALGRFVANEALRKVTETSGTRVGLRVSGFDQPTVAEALRRTAQRLSESPELQVVVKVGTSEQINGVPDEFLLDRGDQLTKWRNSVQGMAVLLFEWGRTPDAQGLAAMNALDDATILGVRHDNSGEHGFSRFMAEVWREVGGSGTIPALMAGSMPEIWRAVTDEDPRSLHRWAAFLVETAQKVVAARVHTSDTVRTAISAALPALGLFPDRNLFVKPAALPARIKKNVCVSAFKQPAGKEITAEDLIDRIATAEFSEESLAHIGAEPETVKTRMRNLVLNLNRSGTILQDRRQLRCEQDLTLWLEVFEQKSKKIGLGQQIRQEIEKKASDRVDDFDSMMIEEALNRGDQESAQRFLDEAPIGCAESLADLLSKRSRRKVEKLAFPDSQFVQDPLRALLRELTYFSDEEEGSVVVGLEGNQEAGQWSRWLFAFLYARTLRDIQESTGLRLTLEVKDCLLNVTKPALLEAQETHEPFDLNTEWAPLRILVEMDGVAQRRFRWDPLGIPGQISLAALINSSWRNPPGHASDLTFDTFLEKFSDPRQWQVDEPAPISETNFAGQLEHLKRKHFERFSEGLDAGKVNDYVREWEEILREARTTLIPDNSPDADLKAVVLTDVVGLADHRMMMLATHPLKLRWLARNYTEIARSIKTALDREGGLSLNQENEDLFFDAIDRISPHGTPAVLVGPGGTIAIPMRESAGHEEYAPVRHGGNESKEWLSSVDETAIDEMVRVITDYLTTYPHKLDGLRVLLLNRNGDPVLPMRVAKQVRAKNSRLKVDLVVLAPQTTHHEIIQGFDLQFSGAEMSEDSFLPDVQLILQTWDPDQKADLSGLEDTLEDTIDLALAPALFGTQTSIKESTKKESLSGLFNPWKHPASHNLAQTSENVVRALLPETADETLESWSTLCVRYDRRSPVSRESVDSIDYFEMQVQFHQHQELFAKLHRVAHWVVTLDSFIGREQIDALHNRPDVILVKPSVGKNESYTLIVSSQTGQQFVVQRLQRRLEQIGVVIPQDSEGTAKRIYEVGRNVAPGAVLRSLGIGTTVNEVVGLVATRFVIDQQFPIPRQGTSLVTWISFDEHHRWFGRGHKTRADLGRFVLTIQDDGIVRLDVLVAESKFRQTFDVGSAEEQLNRTTDLCKDAFRSGDEARHDRPFWLDELAAAIAQTSGNTLQASELPARAIVGKSDHRQVEAKILDALRSADVQLGQVSGVAVAISAEDDQPAPEIRKLGKHTLVRLNKHELLNLIGALRANQDPTNADPLVSSGDLSGTERFQNTVAKPPSANASTEIPASGEPAASIEVVGGTAPATVSDQVVARRIAAKEDSVTPSAHRGGIGEEELRLRYRKVVDVFDLHRVVVTAPEIGAWQEGPGFYIFRFVPHPGVTVEKLTNRRDEIFLALELPSGFSIRTRSDRGSVLFEIPKIDDEKYGVDAKALWQQCPANPESLIAPLGADIEGKPVAIDLSSADSPHLLVAGTTGSGKSVALDTILKGLIRYDKSTLRLRLVDPKGTELVDFEDDPHLDGMIGMDAADAIEILEETVEEMAVRYKDMKAIRARKLVEYNAKVDKAERKPWIVIVLDEYADLTSDPEEKKKIEALLKRLTQKARAAGIHVIAATQRPSADVISTTIRSNFPAQLALRVKTATDSRIILDETGAEALAGQGDALLHTAKGTIRVQVAYDGS</sequence>
<keyword evidence="2 3" id="KW-0067">ATP-binding</keyword>
<dbReference type="RefSeq" id="WP_100201777.1">
    <property type="nucleotide sequence ID" value="NZ_PGGW01000039.1"/>
</dbReference>
<feature type="binding site" evidence="3">
    <location>
        <begin position="1480"/>
        <end position="1487"/>
    </location>
    <ligand>
        <name>ATP</name>
        <dbReference type="ChEBI" id="CHEBI:30616"/>
    </ligand>
</feature>
<dbReference type="PROSITE" id="PS50901">
    <property type="entry name" value="FTSK"/>
    <property type="match status" value="1"/>
</dbReference>
<name>A0A2M8M0H0_9ACTN</name>
<gene>
    <name evidence="6" type="ORF">CUT44_11170</name>
    <name evidence="5" type="ORF">CUT44_14425</name>
</gene>
<dbReference type="CDD" id="cd01127">
    <property type="entry name" value="TrwB_TraG_TraD_VirD4"/>
    <property type="match status" value="1"/>
</dbReference>
<dbReference type="Gene3D" id="3.30.980.40">
    <property type="match status" value="1"/>
</dbReference>
<feature type="domain" description="FtsK" evidence="4">
    <location>
        <begin position="1461"/>
        <end position="1652"/>
    </location>
</feature>
<dbReference type="Proteomes" id="UP000230407">
    <property type="component" value="Unassembled WGS sequence"/>
</dbReference>
<keyword evidence="7" id="KW-1185">Reference proteome</keyword>
<dbReference type="EMBL" id="PGGW01000039">
    <property type="protein sequence ID" value="PJE97687.1"/>
    <property type="molecule type" value="Genomic_DNA"/>
</dbReference>
<accession>A0A2M8M0H0</accession>
<proteinExistence type="predicted"/>
<dbReference type="GO" id="GO:0005524">
    <property type="term" value="F:ATP binding"/>
    <property type="evidence" value="ECO:0007669"/>
    <property type="project" value="UniProtKB-UniRule"/>
</dbReference>
<protein>
    <recommendedName>
        <fullName evidence="4">FtsK domain-containing protein</fullName>
    </recommendedName>
</protein>
<evidence type="ECO:0000313" key="5">
    <source>
        <dbReference type="EMBL" id="PJE96978.1"/>
    </source>
</evidence>
<reference evidence="6 7" key="1">
    <citation type="submission" date="2017-11" db="EMBL/GenBank/DDBJ databases">
        <title>Streptomyces carmine sp. nov., a novel actinomycete isolated from Sophora alopecuroides in Xinjiang, China.</title>
        <authorList>
            <person name="Wang Y."/>
            <person name="Luo X."/>
            <person name="Wan C."/>
            <person name="Zhang L."/>
        </authorList>
    </citation>
    <scope>NUCLEOTIDE SEQUENCE [LARGE SCALE GENOMIC DNA]</scope>
    <source>
        <strain evidence="6 7">TRM SA0054</strain>
    </source>
</reference>
<dbReference type="SMART" id="SM00382">
    <property type="entry name" value="AAA"/>
    <property type="match status" value="1"/>
</dbReference>
<evidence type="ECO:0000256" key="1">
    <source>
        <dbReference type="ARBA" id="ARBA00022741"/>
    </source>
</evidence>
<evidence type="ECO:0000313" key="6">
    <source>
        <dbReference type="EMBL" id="PJE97687.1"/>
    </source>
</evidence>
<dbReference type="InterPro" id="IPR050206">
    <property type="entry name" value="FtsK/SpoIIIE/SftA"/>
</dbReference>
<dbReference type="GO" id="GO:0003677">
    <property type="term" value="F:DNA binding"/>
    <property type="evidence" value="ECO:0007669"/>
    <property type="project" value="InterPro"/>
</dbReference>
<keyword evidence="1 3" id="KW-0547">Nucleotide-binding</keyword>
<dbReference type="Gene3D" id="3.40.50.300">
    <property type="entry name" value="P-loop containing nucleotide triphosphate hydrolases"/>
    <property type="match status" value="1"/>
</dbReference>
<dbReference type="SUPFAM" id="SSF52540">
    <property type="entry name" value="P-loop containing nucleoside triphosphate hydrolases"/>
    <property type="match status" value="1"/>
</dbReference>
<dbReference type="InterPro" id="IPR002543">
    <property type="entry name" value="FtsK_dom"/>
</dbReference>
<evidence type="ECO:0000313" key="7">
    <source>
        <dbReference type="Proteomes" id="UP000230407"/>
    </source>
</evidence>
<dbReference type="PANTHER" id="PTHR22683">
    <property type="entry name" value="SPORULATION PROTEIN RELATED"/>
    <property type="match status" value="1"/>
</dbReference>
<dbReference type="InterPro" id="IPR027417">
    <property type="entry name" value="P-loop_NTPase"/>
</dbReference>
<comment type="caution">
    <text evidence="6">The sequence shown here is derived from an EMBL/GenBank/DDBJ whole genome shotgun (WGS) entry which is preliminary data.</text>
</comment>
<evidence type="ECO:0000256" key="2">
    <source>
        <dbReference type="ARBA" id="ARBA00022840"/>
    </source>
</evidence>
<dbReference type="Pfam" id="PF01580">
    <property type="entry name" value="FtsK_SpoIIIE"/>
    <property type="match status" value="1"/>
</dbReference>
<evidence type="ECO:0000256" key="3">
    <source>
        <dbReference type="PROSITE-ProRule" id="PRU00289"/>
    </source>
</evidence>
<dbReference type="PANTHER" id="PTHR22683:SF41">
    <property type="entry name" value="DNA TRANSLOCASE FTSK"/>
    <property type="match status" value="1"/>
</dbReference>